<evidence type="ECO:0000313" key="1">
    <source>
        <dbReference type="EMBL" id="KAK9939457.1"/>
    </source>
</evidence>
<accession>A0AAW1XS94</accession>
<evidence type="ECO:0000313" key="2">
    <source>
        <dbReference type="Proteomes" id="UP001457282"/>
    </source>
</evidence>
<reference evidence="1 2" key="1">
    <citation type="journal article" date="2023" name="G3 (Bethesda)">
        <title>A chromosome-length genome assembly and annotation of blackberry (Rubus argutus, cv. 'Hillquist').</title>
        <authorList>
            <person name="Bruna T."/>
            <person name="Aryal R."/>
            <person name="Dudchenko O."/>
            <person name="Sargent D.J."/>
            <person name="Mead D."/>
            <person name="Buti M."/>
            <person name="Cavallini A."/>
            <person name="Hytonen T."/>
            <person name="Andres J."/>
            <person name="Pham M."/>
            <person name="Weisz D."/>
            <person name="Mascagni F."/>
            <person name="Usai G."/>
            <person name="Natali L."/>
            <person name="Bassil N."/>
            <person name="Fernandez G.E."/>
            <person name="Lomsadze A."/>
            <person name="Armour M."/>
            <person name="Olukolu B."/>
            <person name="Poorten T."/>
            <person name="Britton C."/>
            <person name="Davik J."/>
            <person name="Ashrafi H."/>
            <person name="Aiden E.L."/>
            <person name="Borodovsky M."/>
            <person name="Worthington M."/>
        </authorList>
    </citation>
    <scope>NUCLEOTIDE SEQUENCE [LARGE SCALE GENOMIC DNA]</scope>
    <source>
        <strain evidence="1">PI 553951</strain>
    </source>
</reference>
<organism evidence="1 2">
    <name type="scientific">Rubus argutus</name>
    <name type="common">Southern blackberry</name>
    <dbReference type="NCBI Taxonomy" id="59490"/>
    <lineage>
        <taxon>Eukaryota</taxon>
        <taxon>Viridiplantae</taxon>
        <taxon>Streptophyta</taxon>
        <taxon>Embryophyta</taxon>
        <taxon>Tracheophyta</taxon>
        <taxon>Spermatophyta</taxon>
        <taxon>Magnoliopsida</taxon>
        <taxon>eudicotyledons</taxon>
        <taxon>Gunneridae</taxon>
        <taxon>Pentapetalae</taxon>
        <taxon>rosids</taxon>
        <taxon>fabids</taxon>
        <taxon>Rosales</taxon>
        <taxon>Rosaceae</taxon>
        <taxon>Rosoideae</taxon>
        <taxon>Rosoideae incertae sedis</taxon>
        <taxon>Rubus</taxon>
    </lineage>
</organism>
<dbReference type="EMBL" id="JBEDUW010000003">
    <property type="protein sequence ID" value="KAK9939457.1"/>
    <property type="molecule type" value="Genomic_DNA"/>
</dbReference>
<dbReference type="Proteomes" id="UP001457282">
    <property type="component" value="Unassembled WGS sequence"/>
</dbReference>
<protein>
    <submittedName>
        <fullName evidence="1">Uncharacterized protein</fullName>
    </submittedName>
</protein>
<sequence length="66" mass="7118">MATHHLVPTNASSDPSLGCAVPCYFHRTPPHLLNCCARCFFPVLYGAAHNLLLHPSFPAKLSPCSS</sequence>
<proteinExistence type="predicted"/>
<comment type="caution">
    <text evidence="1">The sequence shown here is derived from an EMBL/GenBank/DDBJ whole genome shotgun (WGS) entry which is preliminary data.</text>
</comment>
<name>A0AAW1XS94_RUBAR</name>
<dbReference type="AlphaFoldDB" id="A0AAW1XS94"/>
<keyword evidence="2" id="KW-1185">Reference proteome</keyword>
<gene>
    <name evidence="1" type="ORF">M0R45_016152</name>
</gene>